<keyword evidence="10" id="KW-0846">Cobalamin</keyword>
<evidence type="ECO:0000259" key="20">
    <source>
        <dbReference type="PROSITE" id="PS50970"/>
    </source>
</evidence>
<dbReference type="InterPro" id="IPR050554">
    <property type="entry name" value="Met_Synthase/Corrinoid"/>
</dbReference>
<keyword evidence="8 19" id="KW-0489">Methyltransferase</keyword>
<dbReference type="Pfam" id="PF00809">
    <property type="entry name" value="Pterin_bind"/>
    <property type="match status" value="1"/>
</dbReference>
<keyword evidence="9" id="KW-0028">Amino-acid biosynthesis</keyword>
<keyword evidence="15" id="KW-0486">Methionine biosynthesis</keyword>
<feature type="domain" description="B12-binding N-terminal" evidence="23">
    <location>
        <begin position="566"/>
        <end position="659"/>
    </location>
</feature>
<feature type="domain" description="B12-binding" evidence="22">
    <location>
        <begin position="659"/>
        <end position="787"/>
    </location>
</feature>
<dbReference type="Gene3D" id="3.20.20.20">
    <property type="entry name" value="Dihydropteroate synthase-like"/>
    <property type="match status" value="1"/>
</dbReference>
<dbReference type="GO" id="GO:0005829">
    <property type="term" value="C:cytosol"/>
    <property type="evidence" value="ECO:0007669"/>
    <property type="project" value="TreeGrafter"/>
</dbReference>
<name>A0A7C4RWP1_9BACT</name>
<evidence type="ECO:0000313" key="24">
    <source>
        <dbReference type="EMBL" id="HGU40996.1"/>
    </source>
</evidence>
<sequence>MSREQFRKLVEERVLFLDGAYGTEFFKRRLVGSKEPIELLNVNNPEAVLQLQTEYVQAGVDFLLTNTFSANRHKLSSLKCDDYFEKINIKAVELAKKAAEQAKKPVYVLGDMSSTGGLVKPLGELDSRYVYNVFKEQAKVLLEAGVDGFIIETMSDIKELKLAYLAIRDVAPNVPLLVSMTFEETGVSVTGTSVENYVALFNELDVDAIGTNCTLTPDKMLDILRRLAMYSVKPIFIEPNAGKPTLTPDGKLVYKTTPEEFGLYVQDFAELGANIIGGCCGTGPEHIDFMVELISYRRPKAREVKKLEVLTNRTHMVTVSPFLIVGERINASGKRKLHEHIRTFNLKPLLKLAKEQEEEGAQVIDINFGIETTLVDEHFRTVIQELDRYVSPPISFDIQNDEFLAIALFEYPGRPLINSSKANKRQLDKKVELLKRYGGMLVVLAMDSEIPESADERYRLGKWAVEYLESVGISRNRIFVDPLVMPFGAKKDYSVTLDTIEKLSKDGIQTIIGLSNFSFGMPEREALNASLLVMAIERGLTAAILNTKEYATMKVLNGMKTLKFAQDLAAKIESSQNDLVSFLLRGSVQDAEMFCFSFLETMGPLGVIQGVVTDAMEKIGQLYAENKIFLPHLILAAETIKPVLAKLLELVSNASSVRLGKVLLATVEGDIHDIGKRIVATVLESNGFEVVDIGKDVPAEKILEAVKYHKPDIVGLSAMMTTTVLNVGEVVRVLKEASIDVPVVAGGASMNEELAQRFGCYYARDAQEAVKLCKHLMERVRYHMRSE</sequence>
<reference evidence="24" key="1">
    <citation type="journal article" date="2020" name="mSystems">
        <title>Genome- and Community-Level Interaction Insights into Carbon Utilization and Element Cycling Functions of Hydrothermarchaeota in Hydrothermal Sediment.</title>
        <authorList>
            <person name="Zhou Z."/>
            <person name="Liu Y."/>
            <person name="Xu W."/>
            <person name="Pan J."/>
            <person name="Luo Z.H."/>
            <person name="Li M."/>
        </authorList>
    </citation>
    <scope>NUCLEOTIDE SEQUENCE [LARGE SCALE GENOMIC DNA]</scope>
    <source>
        <strain evidence="24">SpSt-609</strain>
    </source>
</reference>
<evidence type="ECO:0000259" key="22">
    <source>
        <dbReference type="PROSITE" id="PS51332"/>
    </source>
</evidence>
<evidence type="ECO:0000256" key="2">
    <source>
        <dbReference type="ARBA" id="ARBA00001947"/>
    </source>
</evidence>
<proteinExistence type="inferred from homology"/>
<evidence type="ECO:0000256" key="18">
    <source>
        <dbReference type="ARBA" id="ARBA00031040"/>
    </source>
</evidence>
<dbReference type="PROSITE" id="PS51337">
    <property type="entry name" value="B12_BINDING_NTER"/>
    <property type="match status" value="1"/>
</dbReference>
<evidence type="ECO:0000256" key="4">
    <source>
        <dbReference type="ARBA" id="ARBA00005178"/>
    </source>
</evidence>
<feature type="binding site" evidence="19">
    <location>
        <position position="280"/>
    </location>
    <ligand>
        <name>Zn(2+)</name>
        <dbReference type="ChEBI" id="CHEBI:29105"/>
    </ligand>
</feature>
<dbReference type="Pfam" id="PF02607">
    <property type="entry name" value="B12-binding_2"/>
    <property type="match status" value="1"/>
</dbReference>
<gene>
    <name evidence="24" type="ORF">ENT77_07345</name>
</gene>
<dbReference type="GO" id="GO:0031419">
    <property type="term" value="F:cobalamin binding"/>
    <property type="evidence" value="ECO:0007669"/>
    <property type="project" value="UniProtKB-KW"/>
</dbReference>
<dbReference type="EC" id="2.1.1.13" evidence="6"/>
<dbReference type="EMBL" id="DSZY01000031">
    <property type="protein sequence ID" value="HGU40996.1"/>
    <property type="molecule type" value="Genomic_DNA"/>
</dbReference>
<dbReference type="AlphaFoldDB" id="A0A7C4RWP1"/>
<dbReference type="InterPro" id="IPR036589">
    <property type="entry name" value="HCY_dom_sf"/>
</dbReference>
<evidence type="ECO:0000259" key="21">
    <source>
        <dbReference type="PROSITE" id="PS50972"/>
    </source>
</evidence>
<dbReference type="GO" id="GO:0032259">
    <property type="term" value="P:methylation"/>
    <property type="evidence" value="ECO:0007669"/>
    <property type="project" value="UniProtKB-KW"/>
</dbReference>
<comment type="pathway">
    <text evidence="4">Amino-acid biosynthesis; L-methionine biosynthesis via de novo pathway; L-methionine from L-homocysteine (MetH route): step 1/1.</text>
</comment>
<dbReference type="SUPFAM" id="SSF51717">
    <property type="entry name" value="Dihydropteroate synthetase-like"/>
    <property type="match status" value="1"/>
</dbReference>
<comment type="caution">
    <text evidence="24">The sequence shown here is derived from an EMBL/GenBank/DDBJ whole genome shotgun (WGS) entry which is preliminary data.</text>
</comment>
<dbReference type="InterPro" id="IPR003726">
    <property type="entry name" value="HCY_dom"/>
</dbReference>
<dbReference type="PROSITE" id="PS50970">
    <property type="entry name" value="HCY"/>
    <property type="match status" value="1"/>
</dbReference>
<keyword evidence="13 19" id="KW-0479">Metal-binding</keyword>
<evidence type="ECO:0000256" key="13">
    <source>
        <dbReference type="ARBA" id="ARBA00022723"/>
    </source>
</evidence>
<evidence type="ECO:0000256" key="3">
    <source>
        <dbReference type="ARBA" id="ARBA00001956"/>
    </source>
</evidence>
<keyword evidence="14 19" id="KW-0862">Zinc</keyword>
<dbReference type="SUPFAM" id="SSF52242">
    <property type="entry name" value="Cobalamin (vitamin B12)-binding domain"/>
    <property type="match status" value="1"/>
</dbReference>
<evidence type="ECO:0000259" key="23">
    <source>
        <dbReference type="PROSITE" id="PS51337"/>
    </source>
</evidence>
<dbReference type="UniPathway" id="UPA00051">
    <property type="reaction ID" value="UER00081"/>
</dbReference>
<comment type="cofactor">
    <cofactor evidence="2 19">
        <name>Zn(2+)</name>
        <dbReference type="ChEBI" id="CHEBI:29105"/>
    </cofactor>
</comment>
<feature type="binding site" evidence="19">
    <location>
        <position position="213"/>
    </location>
    <ligand>
        <name>Zn(2+)</name>
        <dbReference type="ChEBI" id="CHEBI:29105"/>
    </ligand>
</feature>
<comment type="function">
    <text evidence="17">Catalyzes the transfer of a methyl group from methyl-cobalamin to homocysteine, yielding enzyme-bound cob(I)alamin and methionine. Subsequently, remethylates the cofactor using methyltetrahydrofolate.</text>
</comment>
<dbReference type="PANTHER" id="PTHR45833:SF1">
    <property type="entry name" value="METHIONINE SYNTHASE"/>
    <property type="match status" value="1"/>
</dbReference>
<dbReference type="Pfam" id="PF02574">
    <property type="entry name" value="S-methyl_trans"/>
    <property type="match status" value="1"/>
</dbReference>
<protein>
    <recommendedName>
        <fullName evidence="7">Methionine synthase</fullName>
        <ecNumber evidence="6">2.1.1.13</ecNumber>
    </recommendedName>
    <alternativeName>
        <fullName evidence="18">5-methyltetrahydrofolate--homocysteine methyltransferase</fullName>
    </alternativeName>
</protein>
<evidence type="ECO:0000256" key="1">
    <source>
        <dbReference type="ARBA" id="ARBA00001700"/>
    </source>
</evidence>
<evidence type="ECO:0000256" key="6">
    <source>
        <dbReference type="ARBA" id="ARBA00012032"/>
    </source>
</evidence>
<comment type="cofactor">
    <cofactor evidence="3">
        <name>methylcob(III)alamin</name>
        <dbReference type="ChEBI" id="CHEBI:28115"/>
    </cofactor>
</comment>
<dbReference type="GO" id="GO:0008705">
    <property type="term" value="F:methionine synthase activity"/>
    <property type="evidence" value="ECO:0007669"/>
    <property type="project" value="UniProtKB-EC"/>
</dbReference>
<evidence type="ECO:0000256" key="7">
    <source>
        <dbReference type="ARBA" id="ARBA00013998"/>
    </source>
</evidence>
<keyword evidence="12" id="KW-0949">S-adenosyl-L-methionine</keyword>
<evidence type="ECO:0000256" key="12">
    <source>
        <dbReference type="ARBA" id="ARBA00022691"/>
    </source>
</evidence>
<evidence type="ECO:0000256" key="10">
    <source>
        <dbReference type="ARBA" id="ARBA00022628"/>
    </source>
</evidence>
<evidence type="ECO:0000256" key="11">
    <source>
        <dbReference type="ARBA" id="ARBA00022679"/>
    </source>
</evidence>
<evidence type="ECO:0000256" key="14">
    <source>
        <dbReference type="ARBA" id="ARBA00022833"/>
    </source>
</evidence>
<evidence type="ECO:0000256" key="8">
    <source>
        <dbReference type="ARBA" id="ARBA00022603"/>
    </source>
</evidence>
<dbReference type="GO" id="GO:0046653">
    <property type="term" value="P:tetrahydrofolate metabolic process"/>
    <property type="evidence" value="ECO:0007669"/>
    <property type="project" value="TreeGrafter"/>
</dbReference>
<dbReference type="InterPro" id="IPR011005">
    <property type="entry name" value="Dihydropteroate_synth-like_sf"/>
</dbReference>
<dbReference type="SUPFAM" id="SSF47644">
    <property type="entry name" value="Methionine synthase domain"/>
    <property type="match status" value="1"/>
</dbReference>
<dbReference type="Gene3D" id="3.20.20.330">
    <property type="entry name" value="Homocysteine-binding-like domain"/>
    <property type="match status" value="1"/>
</dbReference>
<keyword evidence="16" id="KW-0170">Cobalt</keyword>
<dbReference type="InterPro" id="IPR000489">
    <property type="entry name" value="Pterin-binding_dom"/>
</dbReference>
<comment type="similarity">
    <text evidence="5">Belongs to the vitamin-B12 dependent methionine synthase family.</text>
</comment>
<comment type="catalytic activity">
    <reaction evidence="1">
        <text>(6S)-5-methyl-5,6,7,8-tetrahydrofolate + L-homocysteine = (6S)-5,6,7,8-tetrahydrofolate + L-methionine</text>
        <dbReference type="Rhea" id="RHEA:11172"/>
        <dbReference type="ChEBI" id="CHEBI:18608"/>
        <dbReference type="ChEBI" id="CHEBI:57453"/>
        <dbReference type="ChEBI" id="CHEBI:57844"/>
        <dbReference type="ChEBI" id="CHEBI:58199"/>
        <dbReference type="EC" id="2.1.1.13"/>
    </reaction>
</comment>
<dbReference type="InterPro" id="IPR036594">
    <property type="entry name" value="Meth_synthase_dom"/>
</dbReference>
<feature type="domain" description="Hcy-binding" evidence="20">
    <location>
        <begin position="3"/>
        <end position="294"/>
    </location>
</feature>
<dbReference type="InterPro" id="IPR036724">
    <property type="entry name" value="Cobalamin-bd_sf"/>
</dbReference>
<dbReference type="Gene3D" id="3.40.50.280">
    <property type="entry name" value="Cobalamin-binding domain"/>
    <property type="match status" value="1"/>
</dbReference>
<feature type="binding site" evidence="19">
    <location>
        <position position="279"/>
    </location>
    <ligand>
        <name>Zn(2+)</name>
        <dbReference type="ChEBI" id="CHEBI:29105"/>
    </ligand>
</feature>
<dbReference type="SMART" id="SM01018">
    <property type="entry name" value="B12-binding_2"/>
    <property type="match status" value="1"/>
</dbReference>
<evidence type="ECO:0000256" key="15">
    <source>
        <dbReference type="ARBA" id="ARBA00023167"/>
    </source>
</evidence>
<evidence type="ECO:0000256" key="16">
    <source>
        <dbReference type="ARBA" id="ARBA00023285"/>
    </source>
</evidence>
<evidence type="ECO:0000256" key="19">
    <source>
        <dbReference type="PROSITE-ProRule" id="PRU00333"/>
    </source>
</evidence>
<organism evidence="24">
    <name type="scientific">Fervidobacterium thailandense</name>
    <dbReference type="NCBI Taxonomy" id="1008305"/>
    <lineage>
        <taxon>Bacteria</taxon>
        <taxon>Thermotogati</taxon>
        <taxon>Thermotogota</taxon>
        <taxon>Thermotogae</taxon>
        <taxon>Thermotogales</taxon>
        <taxon>Fervidobacteriaceae</taxon>
        <taxon>Fervidobacterium</taxon>
    </lineage>
</organism>
<dbReference type="SUPFAM" id="SSF82282">
    <property type="entry name" value="Homocysteine S-methyltransferase"/>
    <property type="match status" value="1"/>
</dbReference>
<evidence type="ECO:0000256" key="9">
    <source>
        <dbReference type="ARBA" id="ARBA00022605"/>
    </source>
</evidence>
<keyword evidence="11 19" id="KW-0808">Transferase</keyword>
<dbReference type="PANTHER" id="PTHR45833">
    <property type="entry name" value="METHIONINE SYNTHASE"/>
    <property type="match status" value="1"/>
</dbReference>
<evidence type="ECO:0000256" key="17">
    <source>
        <dbReference type="ARBA" id="ARBA00025552"/>
    </source>
</evidence>
<dbReference type="GO" id="GO:0050667">
    <property type="term" value="P:homocysteine metabolic process"/>
    <property type="evidence" value="ECO:0007669"/>
    <property type="project" value="TreeGrafter"/>
</dbReference>
<dbReference type="GO" id="GO:0046872">
    <property type="term" value="F:metal ion binding"/>
    <property type="evidence" value="ECO:0007669"/>
    <property type="project" value="UniProtKB-KW"/>
</dbReference>
<dbReference type="Gene3D" id="1.10.1240.10">
    <property type="entry name" value="Methionine synthase domain"/>
    <property type="match status" value="1"/>
</dbReference>
<dbReference type="InterPro" id="IPR003759">
    <property type="entry name" value="Cbl-bd_cap"/>
</dbReference>
<feature type="domain" description="Pterin-binding" evidence="21">
    <location>
        <begin position="322"/>
        <end position="576"/>
    </location>
</feature>
<dbReference type="Pfam" id="PF02310">
    <property type="entry name" value="B12-binding"/>
    <property type="match status" value="1"/>
</dbReference>
<dbReference type="InterPro" id="IPR006158">
    <property type="entry name" value="Cobalamin-bd"/>
</dbReference>
<evidence type="ECO:0000256" key="5">
    <source>
        <dbReference type="ARBA" id="ARBA00010398"/>
    </source>
</evidence>
<accession>A0A7C4RWP1</accession>
<dbReference type="PROSITE" id="PS50972">
    <property type="entry name" value="PTERIN_BINDING"/>
    <property type="match status" value="1"/>
</dbReference>
<dbReference type="PROSITE" id="PS51332">
    <property type="entry name" value="B12_BINDING"/>
    <property type="match status" value="1"/>
</dbReference>